<protein>
    <submittedName>
        <fullName evidence="1">Uncharacterized protein</fullName>
    </submittedName>
</protein>
<sequence length="53" mass="6428">MYLKKLFETYEQFVKKRLLAVGRCVIFDVEIKHEHVWRPRAGEKYAMLIDGDR</sequence>
<evidence type="ECO:0000313" key="1">
    <source>
        <dbReference type="EMBL" id="GLV60088.1"/>
    </source>
</evidence>
<proteinExistence type="predicted"/>
<keyword evidence="2" id="KW-1185">Reference proteome</keyword>
<evidence type="ECO:0000313" key="2">
    <source>
        <dbReference type="Proteomes" id="UP001344906"/>
    </source>
</evidence>
<gene>
    <name evidence="1" type="ORF">KDH_69110</name>
</gene>
<dbReference type="Proteomes" id="UP001344906">
    <property type="component" value="Unassembled WGS sequence"/>
</dbReference>
<name>A0ABQ6G641_9CHLR</name>
<accession>A0ABQ6G641</accession>
<comment type="caution">
    <text evidence="1">The sequence shown here is derived from an EMBL/GenBank/DDBJ whole genome shotgun (WGS) entry which is preliminary data.</text>
</comment>
<dbReference type="EMBL" id="BSRI01000002">
    <property type="protein sequence ID" value="GLV60088.1"/>
    <property type="molecule type" value="Genomic_DNA"/>
</dbReference>
<organism evidence="1 2">
    <name type="scientific">Dictyobacter halimunensis</name>
    <dbReference type="NCBI Taxonomy" id="3026934"/>
    <lineage>
        <taxon>Bacteria</taxon>
        <taxon>Bacillati</taxon>
        <taxon>Chloroflexota</taxon>
        <taxon>Ktedonobacteria</taxon>
        <taxon>Ktedonobacterales</taxon>
        <taxon>Dictyobacteraceae</taxon>
        <taxon>Dictyobacter</taxon>
    </lineage>
</organism>
<reference evidence="1 2" key="1">
    <citation type="submission" date="2023-02" db="EMBL/GenBank/DDBJ databases">
        <title>Dictyobacter halimunensis sp. nov., a new member of the class Ktedonobacteria from forest soil in a geothermal area.</title>
        <authorList>
            <person name="Rachmania M.K."/>
            <person name="Ningsih F."/>
            <person name="Sakai Y."/>
            <person name="Yabe S."/>
            <person name="Yokota A."/>
            <person name="Sjamsuridzal W."/>
        </authorList>
    </citation>
    <scope>NUCLEOTIDE SEQUENCE [LARGE SCALE GENOMIC DNA]</scope>
    <source>
        <strain evidence="1 2">S3.2.2.5</strain>
    </source>
</reference>